<evidence type="ECO:0000313" key="2">
    <source>
        <dbReference type="EMBL" id="KAJ8874515.1"/>
    </source>
</evidence>
<protein>
    <submittedName>
        <fullName evidence="2">Uncharacterized protein</fullName>
    </submittedName>
</protein>
<reference evidence="2 3" key="1">
    <citation type="submission" date="2023-02" db="EMBL/GenBank/DDBJ databases">
        <title>LHISI_Scaffold_Assembly.</title>
        <authorList>
            <person name="Stuart O.P."/>
            <person name="Cleave R."/>
            <person name="Magrath M.J.L."/>
            <person name="Mikheyev A.S."/>
        </authorList>
    </citation>
    <scope>NUCLEOTIDE SEQUENCE [LARGE SCALE GENOMIC DNA]</scope>
    <source>
        <strain evidence="2">Daus_M_001</strain>
        <tissue evidence="2">Leg muscle</tissue>
    </source>
</reference>
<sequence length="599" mass="66100">MASSGTIPTCEYPVTQPGIEHGSPWWEASRLTAQPPWTLREQLYLPRCRRLNTLRLRRLESHQLDHLACRLRGEVRPRAPALRSLNIPCVLLMSALLYQLPRLRVLVAQWLSGLALFCRTHGRSRKRQSKDLPTPLQYDFLTIAAARKILRSFAGVLAAEACIMSSRPTTKLVMRRLNTRPLINPHNKMPIRVRSPERAAHIRGPSHLIHLPGNSAFRKVRTSVGDDMVPRFAESGSTHALATSGLRRETRSSWLTGVFVLTGAALSHPQGSRGSARKPTNPTGPLSLPTTREGQAGGVCARASPRIILHLTQRASIPKAYEVLPSYSGRHSKPIVMSISAGVTCRKTSAAALYRLHIGVAYGNYANELTRRQLRVRLSPFSTPLCGSPALTLVLCCQFSLAAAFRFRRLNSLHPPGNETEHLQNVSNIEHRKAMSGVFCHRDIGPRRCWRWVCPAVANLLLNQPTISISGQVTIASVMNIDYQGLSVPLQHSVTSSQCPRAACCAEHQGARGVGKPGRETLMEERAQVESEGKFEFVHHFPDNVLSAQKFRNIVQPLPAAILEANLQLCHSSAGGSLGNLPRSSWTVFFTHVEGRGSP</sequence>
<evidence type="ECO:0000256" key="1">
    <source>
        <dbReference type="SAM" id="MobiDB-lite"/>
    </source>
</evidence>
<organism evidence="2 3">
    <name type="scientific">Dryococelus australis</name>
    <dbReference type="NCBI Taxonomy" id="614101"/>
    <lineage>
        <taxon>Eukaryota</taxon>
        <taxon>Metazoa</taxon>
        <taxon>Ecdysozoa</taxon>
        <taxon>Arthropoda</taxon>
        <taxon>Hexapoda</taxon>
        <taxon>Insecta</taxon>
        <taxon>Pterygota</taxon>
        <taxon>Neoptera</taxon>
        <taxon>Polyneoptera</taxon>
        <taxon>Phasmatodea</taxon>
        <taxon>Verophasmatodea</taxon>
        <taxon>Anareolatae</taxon>
        <taxon>Phasmatidae</taxon>
        <taxon>Eurycanthinae</taxon>
        <taxon>Dryococelus</taxon>
    </lineage>
</organism>
<proteinExistence type="predicted"/>
<dbReference type="Proteomes" id="UP001159363">
    <property type="component" value="Chromosome 9"/>
</dbReference>
<dbReference type="EMBL" id="JARBHB010000010">
    <property type="protein sequence ID" value="KAJ8874515.1"/>
    <property type="molecule type" value="Genomic_DNA"/>
</dbReference>
<comment type="caution">
    <text evidence="2">The sequence shown here is derived from an EMBL/GenBank/DDBJ whole genome shotgun (WGS) entry which is preliminary data.</text>
</comment>
<evidence type="ECO:0000313" key="3">
    <source>
        <dbReference type="Proteomes" id="UP001159363"/>
    </source>
</evidence>
<gene>
    <name evidence="2" type="ORF">PR048_025375</name>
</gene>
<feature type="region of interest" description="Disordered" evidence="1">
    <location>
        <begin position="266"/>
        <end position="296"/>
    </location>
</feature>
<feature type="compositionally biased region" description="Polar residues" evidence="1">
    <location>
        <begin position="269"/>
        <end position="293"/>
    </location>
</feature>
<accession>A0ABQ9GR81</accession>
<name>A0ABQ9GR81_9NEOP</name>
<keyword evidence="3" id="KW-1185">Reference proteome</keyword>